<organism evidence="2 3">
    <name type="scientific">Callosobruchus maculatus</name>
    <name type="common">Southern cowpea weevil</name>
    <name type="synonym">Pulse bruchid</name>
    <dbReference type="NCBI Taxonomy" id="64391"/>
    <lineage>
        <taxon>Eukaryota</taxon>
        <taxon>Metazoa</taxon>
        <taxon>Ecdysozoa</taxon>
        <taxon>Arthropoda</taxon>
        <taxon>Hexapoda</taxon>
        <taxon>Insecta</taxon>
        <taxon>Pterygota</taxon>
        <taxon>Neoptera</taxon>
        <taxon>Endopterygota</taxon>
        <taxon>Coleoptera</taxon>
        <taxon>Polyphaga</taxon>
        <taxon>Cucujiformia</taxon>
        <taxon>Chrysomeloidea</taxon>
        <taxon>Chrysomelidae</taxon>
        <taxon>Bruchinae</taxon>
        <taxon>Bruchini</taxon>
        <taxon>Callosobruchus</taxon>
    </lineage>
</organism>
<sequence>MCRRLHFTFFTRTTEPRSQSEGNKGKEKTKTSEESSCRTKSRSSQ</sequence>
<name>A0A653DF16_CALMS</name>
<keyword evidence="3" id="KW-1185">Reference proteome</keyword>
<gene>
    <name evidence="2" type="ORF">CALMAC_LOCUS17046</name>
</gene>
<dbReference type="Proteomes" id="UP000410492">
    <property type="component" value="Unassembled WGS sequence"/>
</dbReference>
<protein>
    <submittedName>
        <fullName evidence="2">Uncharacterized protein</fullName>
    </submittedName>
</protein>
<reference evidence="2 3" key="1">
    <citation type="submission" date="2019-01" db="EMBL/GenBank/DDBJ databases">
        <authorList>
            <person name="Sayadi A."/>
        </authorList>
    </citation>
    <scope>NUCLEOTIDE SEQUENCE [LARGE SCALE GENOMIC DNA]</scope>
</reference>
<evidence type="ECO:0000313" key="2">
    <source>
        <dbReference type="EMBL" id="VEN58792.1"/>
    </source>
</evidence>
<evidence type="ECO:0000313" key="3">
    <source>
        <dbReference type="Proteomes" id="UP000410492"/>
    </source>
</evidence>
<dbReference type="AlphaFoldDB" id="A0A653DF16"/>
<dbReference type="EMBL" id="CAACVG010011766">
    <property type="protein sequence ID" value="VEN58792.1"/>
    <property type="molecule type" value="Genomic_DNA"/>
</dbReference>
<proteinExistence type="predicted"/>
<accession>A0A653DF16</accession>
<feature type="compositionally biased region" description="Basic and acidic residues" evidence="1">
    <location>
        <begin position="23"/>
        <end position="37"/>
    </location>
</feature>
<evidence type="ECO:0000256" key="1">
    <source>
        <dbReference type="SAM" id="MobiDB-lite"/>
    </source>
</evidence>
<feature type="region of interest" description="Disordered" evidence="1">
    <location>
        <begin position="1"/>
        <end position="45"/>
    </location>
</feature>